<keyword evidence="2" id="KW-1185">Reference proteome</keyword>
<proteinExistence type="predicted"/>
<dbReference type="RefSeq" id="WP_119110885.1">
    <property type="nucleotide sequence ID" value="NZ_CBCSEO010000001.1"/>
</dbReference>
<protein>
    <submittedName>
        <fullName evidence="1">Uncharacterized protein</fullName>
    </submittedName>
</protein>
<accession>A0A398BNM8</accession>
<dbReference type="Proteomes" id="UP000265816">
    <property type="component" value="Unassembled WGS sequence"/>
</dbReference>
<evidence type="ECO:0000313" key="1">
    <source>
        <dbReference type="EMBL" id="RID88973.1"/>
    </source>
</evidence>
<dbReference type="AlphaFoldDB" id="A0A398BNM8"/>
<organism evidence="1 2">
    <name type="scientific">Mesobacillus zeae</name>
    <dbReference type="NCBI Taxonomy" id="1917180"/>
    <lineage>
        <taxon>Bacteria</taxon>
        <taxon>Bacillati</taxon>
        <taxon>Bacillota</taxon>
        <taxon>Bacilli</taxon>
        <taxon>Bacillales</taxon>
        <taxon>Bacillaceae</taxon>
        <taxon>Mesobacillus</taxon>
    </lineage>
</organism>
<sequence length="73" mass="7981">MRKYTVGINVNTIDELVGMGVKVKAFLTDIGDGDLDLQLMVNPHGDQFAESHAIGFVSGSSEHDTEDDEEIEE</sequence>
<reference evidence="1 2" key="1">
    <citation type="submission" date="2018-08" db="EMBL/GenBank/DDBJ databases">
        <title>Bacillus jemisoniae sp. nov., Bacillus chryseoplanitiae sp. nov., Bacillus resnikiae sp. nov., and Bacillus frankliniae sp. nov., isolated from Viking spacecraft and associated surfaces.</title>
        <authorList>
            <person name="Seuylemezian A."/>
            <person name="Vaishampayan P."/>
        </authorList>
    </citation>
    <scope>NUCLEOTIDE SEQUENCE [LARGE SCALE GENOMIC DNA]</scope>
    <source>
        <strain evidence="1 2">JJ-247</strain>
    </source>
</reference>
<name>A0A398BNM8_9BACI</name>
<gene>
    <name evidence="1" type="ORF">D1970_00285</name>
</gene>
<evidence type="ECO:0000313" key="2">
    <source>
        <dbReference type="Proteomes" id="UP000265816"/>
    </source>
</evidence>
<dbReference type="EMBL" id="QWVT01000001">
    <property type="protein sequence ID" value="RID88973.1"/>
    <property type="molecule type" value="Genomic_DNA"/>
</dbReference>
<comment type="caution">
    <text evidence="1">The sequence shown here is derived from an EMBL/GenBank/DDBJ whole genome shotgun (WGS) entry which is preliminary data.</text>
</comment>